<dbReference type="SUPFAM" id="SSF51695">
    <property type="entry name" value="PLC-like phosphodiesterases"/>
    <property type="match status" value="1"/>
</dbReference>
<protein>
    <submittedName>
        <fullName evidence="3">Glycerophosphoryl diester phosphodiesterase</fullName>
    </submittedName>
</protein>
<evidence type="ECO:0000313" key="3">
    <source>
        <dbReference type="EMBL" id="SHN48854.1"/>
    </source>
</evidence>
<dbReference type="InterPro" id="IPR017946">
    <property type="entry name" value="PLC-like_Pdiesterase_TIM-brl"/>
</dbReference>
<proteinExistence type="predicted"/>
<name>A0A1M7RRG4_9RHOB</name>
<dbReference type="STRING" id="1189325.SAMN04488119_102485"/>
<dbReference type="Proteomes" id="UP000184066">
    <property type="component" value="Unassembled WGS sequence"/>
</dbReference>
<dbReference type="InterPro" id="IPR030395">
    <property type="entry name" value="GP_PDE_dom"/>
</dbReference>
<dbReference type="PROSITE" id="PS51704">
    <property type="entry name" value="GP_PDE"/>
    <property type="match status" value="1"/>
</dbReference>
<feature type="compositionally biased region" description="Low complexity" evidence="1">
    <location>
        <begin position="251"/>
        <end position="262"/>
    </location>
</feature>
<evidence type="ECO:0000313" key="4">
    <source>
        <dbReference type="Proteomes" id="UP000184066"/>
    </source>
</evidence>
<feature type="domain" description="GP-PDE" evidence="2">
    <location>
        <begin position="10"/>
        <end position="262"/>
    </location>
</feature>
<reference evidence="3 4" key="1">
    <citation type="submission" date="2016-12" db="EMBL/GenBank/DDBJ databases">
        <authorList>
            <person name="Song W.-J."/>
            <person name="Kurnit D.M."/>
        </authorList>
    </citation>
    <scope>NUCLEOTIDE SEQUENCE [LARGE SCALE GENOMIC DNA]</scope>
    <source>
        <strain evidence="3 4">CGMCC 1.10808</strain>
    </source>
</reference>
<dbReference type="Pfam" id="PF03009">
    <property type="entry name" value="GDPD"/>
    <property type="match status" value="1"/>
</dbReference>
<dbReference type="OrthoDB" id="384721at2"/>
<dbReference type="AlphaFoldDB" id="A0A1M7RRG4"/>
<organism evidence="3 4">
    <name type="scientific">Oceanicella actignis</name>
    <dbReference type="NCBI Taxonomy" id="1189325"/>
    <lineage>
        <taxon>Bacteria</taxon>
        <taxon>Pseudomonadati</taxon>
        <taxon>Pseudomonadota</taxon>
        <taxon>Alphaproteobacteria</taxon>
        <taxon>Rhodobacterales</taxon>
        <taxon>Paracoccaceae</taxon>
        <taxon>Oceanicella</taxon>
    </lineage>
</organism>
<keyword evidence="4" id="KW-1185">Reference proteome</keyword>
<dbReference type="PANTHER" id="PTHR46211">
    <property type="entry name" value="GLYCEROPHOSPHORYL DIESTER PHOSPHODIESTERASE"/>
    <property type="match status" value="1"/>
</dbReference>
<dbReference type="EMBL" id="FRDL01000001">
    <property type="protein sequence ID" value="SHN48854.1"/>
    <property type="molecule type" value="Genomic_DNA"/>
</dbReference>
<evidence type="ECO:0000259" key="2">
    <source>
        <dbReference type="PROSITE" id="PS51704"/>
    </source>
</evidence>
<sequence length="262" mass="28461">MTRLHPDFRGMPIAHRGLHDLNDPARAPENSRAAARAACAAGYGVETDVQISSDGEAMVFHDDCLDRLVPGHAGPVRARSAAELGRMTLMGGTETIPTLAELMELVDTPLLIEIKRQHIDVGVGPLERRVAELLPRARGPVAVMSFDPRVIAWFRDNAPQWARGLVSYGYGNAEALASLSEEERGRLSRLEDFDALGADFVSFGARDFPSPACAALRARGVPVLCWTTRSQEEDDRAREHADNVTFEGYAARRPAPAARPGA</sequence>
<dbReference type="Gene3D" id="3.20.20.190">
    <property type="entry name" value="Phosphatidylinositol (PI) phosphodiesterase"/>
    <property type="match status" value="1"/>
</dbReference>
<dbReference type="RefSeq" id="WP_072745654.1">
    <property type="nucleotide sequence ID" value="NZ_FOHL01000002.1"/>
</dbReference>
<accession>A0A1M7RRG4</accession>
<feature type="region of interest" description="Disordered" evidence="1">
    <location>
        <begin position="236"/>
        <end position="262"/>
    </location>
</feature>
<dbReference type="GO" id="GO:0008081">
    <property type="term" value="F:phosphoric diester hydrolase activity"/>
    <property type="evidence" value="ECO:0007669"/>
    <property type="project" value="InterPro"/>
</dbReference>
<evidence type="ECO:0000256" key="1">
    <source>
        <dbReference type="SAM" id="MobiDB-lite"/>
    </source>
</evidence>
<dbReference type="PANTHER" id="PTHR46211:SF1">
    <property type="entry name" value="GLYCEROPHOSPHODIESTER PHOSPHODIESTERASE, CYTOPLASMIC"/>
    <property type="match status" value="1"/>
</dbReference>
<gene>
    <name evidence="3" type="ORF">SAMN05216200_10133</name>
</gene>
<dbReference type="GO" id="GO:0006629">
    <property type="term" value="P:lipid metabolic process"/>
    <property type="evidence" value="ECO:0007669"/>
    <property type="project" value="InterPro"/>
</dbReference>